<reference evidence="3 4" key="1">
    <citation type="submission" date="2019-12" db="EMBL/GenBank/DDBJ databases">
        <authorList>
            <person name="Reyes-Prieto M."/>
        </authorList>
    </citation>
    <scope>NUCLEOTIDE SEQUENCE [LARGE SCALE GENOMIC DNA]</scope>
    <source>
        <strain evidence="3">HF14-78462</strain>
    </source>
</reference>
<dbReference type="AlphaFoldDB" id="A0A5S9P1C6"/>
<proteinExistence type="predicted"/>
<keyword evidence="1" id="KW-0472">Membrane</keyword>
<keyword evidence="1" id="KW-0812">Transmembrane</keyword>
<dbReference type="Pfam" id="PF07331">
    <property type="entry name" value="TctB"/>
    <property type="match status" value="1"/>
</dbReference>
<feature type="transmembrane region" description="Helical" evidence="1">
    <location>
        <begin position="97"/>
        <end position="127"/>
    </location>
</feature>
<dbReference type="InterPro" id="IPR009936">
    <property type="entry name" value="DUF1468"/>
</dbReference>
<keyword evidence="4" id="KW-1185">Reference proteome</keyword>
<evidence type="ECO:0000313" key="3">
    <source>
        <dbReference type="EMBL" id="CAA0097031.1"/>
    </source>
</evidence>
<feature type="transmembrane region" description="Helical" evidence="1">
    <location>
        <begin position="56"/>
        <end position="76"/>
    </location>
</feature>
<dbReference type="RefSeq" id="WP_144342204.1">
    <property type="nucleotide sequence ID" value="NZ_CACSAS010000001.1"/>
</dbReference>
<feature type="domain" description="DUF1468" evidence="2">
    <location>
        <begin position="23"/>
        <end position="160"/>
    </location>
</feature>
<feature type="transmembrane region" description="Helical" evidence="1">
    <location>
        <begin position="12"/>
        <end position="36"/>
    </location>
</feature>
<dbReference type="EMBL" id="CACSAS010000001">
    <property type="protein sequence ID" value="CAA0097031.1"/>
    <property type="molecule type" value="Genomic_DNA"/>
</dbReference>
<gene>
    <name evidence="3" type="ORF">STARVERO_02084</name>
</gene>
<dbReference type="Proteomes" id="UP000433050">
    <property type="component" value="Unassembled WGS sequence"/>
</dbReference>
<evidence type="ECO:0000259" key="2">
    <source>
        <dbReference type="Pfam" id="PF07331"/>
    </source>
</evidence>
<evidence type="ECO:0000313" key="4">
    <source>
        <dbReference type="Proteomes" id="UP000433050"/>
    </source>
</evidence>
<sequence>MSDDPNAEVDPALVSTRSVEVVVMALLLCVAVFLGWDNWRIGAGWAPDGPQAGYFPFYLSVLLGGASLVGIASALRSEELRDEIFVGRSAFGRVLRVFIPTILFVLLVQLLGLYVASFVFVSAFMIFIGKLSVWKSILTGLIFSGLMFYIFDMQFNVLLPKGPLEAAFGF</sequence>
<name>A0A5S9P1C6_9HYPH</name>
<feature type="transmembrane region" description="Helical" evidence="1">
    <location>
        <begin position="133"/>
        <end position="151"/>
    </location>
</feature>
<accession>A0A5S9P1C6</accession>
<keyword evidence="1" id="KW-1133">Transmembrane helix</keyword>
<evidence type="ECO:0000256" key="1">
    <source>
        <dbReference type="SAM" id="Phobius"/>
    </source>
</evidence>
<protein>
    <recommendedName>
        <fullName evidence="2">DUF1468 domain-containing protein</fullName>
    </recommendedName>
</protein>
<organism evidence="3 4">
    <name type="scientific">Starkeya nomas</name>
    <dbReference type="NCBI Taxonomy" id="2666134"/>
    <lineage>
        <taxon>Bacteria</taxon>
        <taxon>Pseudomonadati</taxon>
        <taxon>Pseudomonadota</taxon>
        <taxon>Alphaproteobacteria</taxon>
        <taxon>Hyphomicrobiales</taxon>
        <taxon>Xanthobacteraceae</taxon>
        <taxon>Starkeya</taxon>
    </lineage>
</organism>